<dbReference type="Proteomes" id="UP000706333">
    <property type="component" value="Unassembled WGS sequence"/>
</dbReference>
<name>A0A934TM44_9RHOB</name>
<evidence type="ECO:0000313" key="2">
    <source>
        <dbReference type="EMBL" id="MBK5928654.1"/>
    </source>
</evidence>
<dbReference type="AlphaFoldDB" id="A0A934TM44"/>
<reference evidence="2" key="2">
    <citation type="journal article" date="2020" name="Microorganisms">
        <title>Osmotic Adaptation and Compatible Solute Biosynthesis of Phototrophic Bacteria as Revealed from Genome Analyses.</title>
        <authorList>
            <person name="Imhoff J.F."/>
            <person name="Rahn T."/>
            <person name="Kunzel S."/>
            <person name="Keller A."/>
            <person name="Neulinger S.C."/>
        </authorList>
    </citation>
    <scope>NUCLEOTIDE SEQUENCE</scope>
    <source>
        <strain evidence="2">LMG 28126</strain>
    </source>
</reference>
<dbReference type="EMBL" id="NHSD01000317">
    <property type="protein sequence ID" value="MBK5928654.1"/>
    <property type="molecule type" value="Genomic_DNA"/>
</dbReference>
<gene>
    <name evidence="2" type="ORF">CCR87_15165</name>
</gene>
<dbReference type="RefSeq" id="WP_201158415.1">
    <property type="nucleotide sequence ID" value="NZ_NHSD01000317.1"/>
</dbReference>
<reference evidence="2" key="1">
    <citation type="submission" date="2017-05" db="EMBL/GenBank/DDBJ databases">
        <authorList>
            <person name="Imhoff J.F."/>
            <person name="Rahn T."/>
            <person name="Kuenzel S."/>
            <person name="Neulinger S.C."/>
        </authorList>
    </citation>
    <scope>NUCLEOTIDE SEQUENCE</scope>
    <source>
        <strain evidence="2">LMG 28126</strain>
    </source>
</reference>
<keyword evidence="1" id="KW-0812">Transmembrane</keyword>
<evidence type="ECO:0000313" key="3">
    <source>
        <dbReference type="Proteomes" id="UP000706333"/>
    </source>
</evidence>
<sequence>MRKPLDAWQPLPAERKLAEEMASGLIVQIGDGTLPPADLPLDDPRVIRTSFLRALILGHVRGHKPQDRGIRVQGAYLLGNGAREAETRGLDLEGYDLPADIALIACRIPDLLLLRSARLGTVILNESDLGAGFAADRLVARGSLLLRGLSARGQLRLVSARIEGDLDCSRGRLVPSGKDATLDLDGADVGGSVFLRRLVSEGEVRLVGGSLKGDLDCSGAQFSAGRDGFALSLNRARISGCLFLREGAPASGIFDFSNARIDQIADHPSAWPQLPGNLLLNGCRYGAFTGTGAGVDSAARIRWLALQDESRWGAEFWPQPWEECARVLREMGDGAAAREVLIEKEKRQRAARRARVWRTGYHEDALWLHLWDRVLAVTVRYGRMPLLAMVWLAAAWFVGALVFAEAQSRDALKPNLPQIQRAPEWVLCGADAGQGVALAGQPPAQGLRVPGESRIACYHRQPEGAGHPRFNAAIYSADALIPVVSLEMQSYWIPDDDLPFGAMARGYLWVHITAGWFLTLLAVAGFSGLIKTDNTT</sequence>
<protein>
    <recommendedName>
        <fullName evidence="4">Membrane-associated oxidoreductase</fullName>
    </recommendedName>
</protein>
<evidence type="ECO:0000256" key="1">
    <source>
        <dbReference type="SAM" id="Phobius"/>
    </source>
</evidence>
<keyword evidence="3" id="KW-1185">Reference proteome</keyword>
<keyword evidence="1" id="KW-1133">Transmembrane helix</keyword>
<accession>A0A934TM44</accession>
<feature type="transmembrane region" description="Helical" evidence="1">
    <location>
        <begin position="384"/>
        <end position="404"/>
    </location>
</feature>
<comment type="caution">
    <text evidence="2">The sequence shown here is derived from an EMBL/GenBank/DDBJ whole genome shotgun (WGS) entry which is preliminary data.</text>
</comment>
<organism evidence="2 3">
    <name type="scientific">Rhodobaculum claviforme</name>
    <dbReference type="NCBI Taxonomy" id="1549854"/>
    <lineage>
        <taxon>Bacteria</taxon>
        <taxon>Pseudomonadati</taxon>
        <taxon>Pseudomonadota</taxon>
        <taxon>Alphaproteobacteria</taxon>
        <taxon>Rhodobacterales</taxon>
        <taxon>Paracoccaceae</taxon>
        <taxon>Rhodobaculum</taxon>
    </lineage>
</organism>
<evidence type="ECO:0008006" key="4">
    <source>
        <dbReference type="Google" id="ProtNLM"/>
    </source>
</evidence>
<proteinExistence type="predicted"/>
<feature type="transmembrane region" description="Helical" evidence="1">
    <location>
        <begin position="508"/>
        <end position="530"/>
    </location>
</feature>
<keyword evidence="1" id="KW-0472">Membrane</keyword>